<keyword evidence="2" id="KW-0472">Membrane</keyword>
<evidence type="ECO:0000313" key="3">
    <source>
        <dbReference type="EMBL" id="MQL95482.1"/>
    </source>
</evidence>
<evidence type="ECO:0000256" key="2">
    <source>
        <dbReference type="SAM" id="Phobius"/>
    </source>
</evidence>
<dbReference type="InterPro" id="IPR010721">
    <property type="entry name" value="UstE-like"/>
</dbReference>
<dbReference type="PANTHER" id="PTHR32251">
    <property type="entry name" value="3-OXO-5-ALPHA-STEROID 4-DEHYDROGENASE"/>
    <property type="match status" value="1"/>
</dbReference>
<sequence>MGNLRNAAIAILVPLPSIAFFLTFLSRYKATTFDVDDSADQAGDAAAAATSGFAHLWEWCAGHPLLLANLLFFANVDVLFWVIGLLQSNNWMIDLYWTVIPVLLVHYYAGHPLAKADALRSTVVTVLTWVWSLRLTHNYFRREDWQWGAREDWRFDDMRRDYGKHWWWISFFAVYLSQQVFLIGICLPMYAVHSSDKTWDAWDSLATIACISGIIMAYYADTQLHNYVSKNKTLKQLGAPTVPNLDRGLWRYSRHPNYFGEQLWWWGLVIFAWNVGQGWTFLGALVNSICLLYVTVLVEQRMLKQEHRAEAYELYQKTTSMWIPWFKKEIKETKTKTSFLRSALSTRRKTTSGTLHHAELESLAAAVPSLCETSSTHVLASCGFFASSVASPAYASATAAAAAASLGVVAPSAASLGASAASGFGSSSFAFSEPSCAPASPPVTTAAASALCSALGSEPSAGASPPVSFPALPPSPASFT</sequence>
<feature type="non-terminal residue" evidence="3">
    <location>
        <position position="480"/>
    </location>
</feature>
<keyword evidence="4" id="KW-1185">Reference proteome</keyword>
<keyword evidence="2" id="KW-0812">Transmembrane</keyword>
<dbReference type="Pfam" id="PF06966">
    <property type="entry name" value="DUF1295"/>
    <property type="match status" value="1"/>
</dbReference>
<proteinExistence type="predicted"/>
<comment type="caution">
    <text evidence="3">The sequence shown here is derived from an EMBL/GenBank/DDBJ whole genome shotgun (WGS) entry which is preliminary data.</text>
</comment>
<dbReference type="PANTHER" id="PTHR32251:SF23">
    <property type="entry name" value="3-OXO-5-ALPHA-STEROID 4-DEHYDROGENASE (DUF1295)"/>
    <property type="match status" value="1"/>
</dbReference>
<feature type="transmembrane region" description="Helical" evidence="2">
    <location>
        <begin position="93"/>
        <end position="109"/>
    </location>
</feature>
<feature type="transmembrane region" description="Helical" evidence="2">
    <location>
        <begin position="279"/>
        <end position="298"/>
    </location>
</feature>
<feature type="transmembrane region" description="Helical" evidence="2">
    <location>
        <begin position="202"/>
        <end position="220"/>
    </location>
</feature>
<name>A0A843VAH6_COLES</name>
<dbReference type="Proteomes" id="UP000652761">
    <property type="component" value="Unassembled WGS sequence"/>
</dbReference>
<keyword evidence="2" id="KW-1133">Transmembrane helix</keyword>
<feature type="transmembrane region" description="Helical" evidence="2">
    <location>
        <begin position="7"/>
        <end position="25"/>
    </location>
</feature>
<evidence type="ECO:0000313" key="4">
    <source>
        <dbReference type="Proteomes" id="UP000652761"/>
    </source>
</evidence>
<dbReference type="Gene3D" id="1.20.120.1630">
    <property type="match status" value="1"/>
</dbReference>
<evidence type="ECO:0008006" key="5">
    <source>
        <dbReference type="Google" id="ProtNLM"/>
    </source>
</evidence>
<gene>
    <name evidence="3" type="ORF">Taro_028152</name>
</gene>
<protein>
    <recommendedName>
        <fullName evidence="5">Steroid 5-alpha reductase C-terminal domain-containing protein</fullName>
    </recommendedName>
</protein>
<dbReference type="GO" id="GO:0016020">
    <property type="term" value="C:membrane"/>
    <property type="evidence" value="ECO:0007669"/>
    <property type="project" value="TreeGrafter"/>
</dbReference>
<feature type="transmembrane region" description="Helical" evidence="2">
    <location>
        <begin position="166"/>
        <end position="190"/>
    </location>
</feature>
<reference evidence="3" key="1">
    <citation type="submission" date="2017-07" db="EMBL/GenBank/DDBJ databases">
        <title>Taro Niue Genome Assembly and Annotation.</title>
        <authorList>
            <person name="Atibalentja N."/>
            <person name="Keating K."/>
            <person name="Fields C.J."/>
        </authorList>
    </citation>
    <scope>NUCLEOTIDE SEQUENCE</scope>
    <source>
        <strain evidence="3">Niue_2</strain>
        <tissue evidence="3">Leaf</tissue>
    </source>
</reference>
<feature type="region of interest" description="Disordered" evidence="1">
    <location>
        <begin position="456"/>
        <end position="480"/>
    </location>
</feature>
<dbReference type="AlphaFoldDB" id="A0A843VAH6"/>
<feature type="compositionally biased region" description="Pro residues" evidence="1">
    <location>
        <begin position="467"/>
        <end position="480"/>
    </location>
</feature>
<organism evidence="3 4">
    <name type="scientific">Colocasia esculenta</name>
    <name type="common">Wild taro</name>
    <name type="synonym">Arum esculentum</name>
    <dbReference type="NCBI Taxonomy" id="4460"/>
    <lineage>
        <taxon>Eukaryota</taxon>
        <taxon>Viridiplantae</taxon>
        <taxon>Streptophyta</taxon>
        <taxon>Embryophyta</taxon>
        <taxon>Tracheophyta</taxon>
        <taxon>Spermatophyta</taxon>
        <taxon>Magnoliopsida</taxon>
        <taxon>Liliopsida</taxon>
        <taxon>Araceae</taxon>
        <taxon>Aroideae</taxon>
        <taxon>Colocasieae</taxon>
        <taxon>Colocasia</taxon>
    </lineage>
</organism>
<dbReference type="OrthoDB" id="201504at2759"/>
<accession>A0A843VAH6</accession>
<feature type="transmembrane region" description="Helical" evidence="2">
    <location>
        <begin position="65"/>
        <end position="86"/>
    </location>
</feature>
<evidence type="ECO:0000256" key="1">
    <source>
        <dbReference type="SAM" id="MobiDB-lite"/>
    </source>
</evidence>
<dbReference type="EMBL" id="NMUH01001798">
    <property type="protein sequence ID" value="MQL95482.1"/>
    <property type="molecule type" value="Genomic_DNA"/>
</dbReference>
<dbReference type="PROSITE" id="PS50244">
    <property type="entry name" value="S5A_REDUCTASE"/>
    <property type="match status" value="1"/>
</dbReference>